<dbReference type="EMBL" id="JAQQWI010000002">
    <property type="protein sequence ID" value="KAK8037806.1"/>
    <property type="molecule type" value="Genomic_DNA"/>
</dbReference>
<dbReference type="Proteomes" id="UP001396898">
    <property type="component" value="Unassembled WGS sequence"/>
</dbReference>
<sequence>MSGSPAIMQDFASRAAKAGIRLGPAPPHPPRFPGHGVIDPEEMKRAAMKLIAMKRSEEEERKLAEKAFQKLREVYPQKQQQQQQQQHTHKRASSSGSSILIKLD</sequence>
<feature type="compositionally biased region" description="Low complexity" evidence="1">
    <location>
        <begin position="77"/>
        <end position="86"/>
    </location>
</feature>
<feature type="region of interest" description="Disordered" evidence="1">
    <location>
        <begin position="74"/>
        <end position="104"/>
    </location>
</feature>
<comment type="caution">
    <text evidence="2">The sequence shown here is derived from an EMBL/GenBank/DDBJ whole genome shotgun (WGS) entry which is preliminary data.</text>
</comment>
<evidence type="ECO:0000256" key="1">
    <source>
        <dbReference type="SAM" id="MobiDB-lite"/>
    </source>
</evidence>
<protein>
    <submittedName>
        <fullName evidence="2">Uncharacterized protein</fullName>
    </submittedName>
</protein>
<gene>
    <name evidence="2" type="ORF">PG991_001152</name>
</gene>
<name>A0ABR1SVC3_9PEZI</name>
<organism evidence="2 3">
    <name type="scientific">Apiospora marii</name>
    <dbReference type="NCBI Taxonomy" id="335849"/>
    <lineage>
        <taxon>Eukaryota</taxon>
        <taxon>Fungi</taxon>
        <taxon>Dikarya</taxon>
        <taxon>Ascomycota</taxon>
        <taxon>Pezizomycotina</taxon>
        <taxon>Sordariomycetes</taxon>
        <taxon>Xylariomycetidae</taxon>
        <taxon>Amphisphaeriales</taxon>
        <taxon>Apiosporaceae</taxon>
        <taxon>Apiospora</taxon>
    </lineage>
</organism>
<evidence type="ECO:0000313" key="2">
    <source>
        <dbReference type="EMBL" id="KAK8037806.1"/>
    </source>
</evidence>
<evidence type="ECO:0000313" key="3">
    <source>
        <dbReference type="Proteomes" id="UP001396898"/>
    </source>
</evidence>
<keyword evidence="3" id="KW-1185">Reference proteome</keyword>
<reference evidence="2 3" key="1">
    <citation type="submission" date="2023-01" db="EMBL/GenBank/DDBJ databases">
        <title>Analysis of 21 Apiospora genomes using comparative genomics revels a genus with tremendous synthesis potential of carbohydrate active enzymes and secondary metabolites.</title>
        <authorList>
            <person name="Sorensen T."/>
        </authorList>
    </citation>
    <scope>NUCLEOTIDE SEQUENCE [LARGE SCALE GENOMIC DNA]</scope>
    <source>
        <strain evidence="2 3">CBS 20057</strain>
    </source>
</reference>
<feature type="region of interest" description="Disordered" evidence="1">
    <location>
        <begin position="1"/>
        <end position="38"/>
    </location>
</feature>
<accession>A0ABR1SVC3</accession>
<proteinExistence type="predicted"/>